<feature type="transmembrane region" description="Helical" evidence="2">
    <location>
        <begin position="6"/>
        <end position="27"/>
    </location>
</feature>
<gene>
    <name evidence="3" type="ORF">BJ994_002147</name>
</gene>
<feature type="transmembrane region" description="Helical" evidence="2">
    <location>
        <begin position="98"/>
        <end position="123"/>
    </location>
</feature>
<keyword evidence="2" id="KW-1133">Transmembrane helix</keyword>
<feature type="compositionally biased region" description="Basic and acidic residues" evidence="1">
    <location>
        <begin position="291"/>
        <end position="301"/>
    </location>
</feature>
<dbReference type="Proteomes" id="UP000547458">
    <property type="component" value="Unassembled WGS sequence"/>
</dbReference>
<accession>A0A846RXY9</accession>
<feature type="region of interest" description="Disordered" evidence="1">
    <location>
        <begin position="64"/>
        <end position="88"/>
    </location>
</feature>
<evidence type="ECO:0000313" key="3">
    <source>
        <dbReference type="EMBL" id="NJC23071.1"/>
    </source>
</evidence>
<protein>
    <submittedName>
        <fullName evidence="3">Heme exporter protein D</fullName>
    </submittedName>
</protein>
<feature type="transmembrane region" description="Helical" evidence="2">
    <location>
        <begin position="129"/>
        <end position="146"/>
    </location>
</feature>
<dbReference type="RefSeq" id="WP_167994026.1">
    <property type="nucleotide sequence ID" value="NZ_JAATJL010000001.1"/>
</dbReference>
<dbReference type="EMBL" id="JAATJL010000001">
    <property type="protein sequence ID" value="NJC23071.1"/>
    <property type="molecule type" value="Genomic_DNA"/>
</dbReference>
<feature type="region of interest" description="Disordered" evidence="1">
    <location>
        <begin position="152"/>
        <end position="204"/>
    </location>
</feature>
<comment type="caution">
    <text evidence="3">The sequence shown here is derived from an EMBL/GenBank/DDBJ whole genome shotgun (WGS) entry which is preliminary data.</text>
</comment>
<name>A0A846RXY9_9MICC</name>
<feature type="compositionally biased region" description="Low complexity" evidence="1">
    <location>
        <begin position="157"/>
        <end position="168"/>
    </location>
</feature>
<keyword evidence="2" id="KW-0812">Transmembrane</keyword>
<dbReference type="AlphaFoldDB" id="A0A846RXY9"/>
<keyword evidence="4" id="KW-1185">Reference proteome</keyword>
<proteinExistence type="predicted"/>
<keyword evidence="2" id="KW-0472">Membrane</keyword>
<evidence type="ECO:0000313" key="4">
    <source>
        <dbReference type="Proteomes" id="UP000547458"/>
    </source>
</evidence>
<organism evidence="3 4">
    <name type="scientific">Arthrobacter pigmenti</name>
    <dbReference type="NCBI Taxonomy" id="271432"/>
    <lineage>
        <taxon>Bacteria</taxon>
        <taxon>Bacillati</taxon>
        <taxon>Actinomycetota</taxon>
        <taxon>Actinomycetes</taxon>
        <taxon>Micrococcales</taxon>
        <taxon>Micrococcaceae</taxon>
        <taxon>Arthrobacter</taxon>
    </lineage>
</organism>
<evidence type="ECO:0000256" key="2">
    <source>
        <dbReference type="SAM" id="Phobius"/>
    </source>
</evidence>
<evidence type="ECO:0000256" key="1">
    <source>
        <dbReference type="SAM" id="MobiDB-lite"/>
    </source>
</evidence>
<feature type="region of interest" description="Disordered" evidence="1">
    <location>
        <begin position="229"/>
        <end position="301"/>
    </location>
</feature>
<sequence length="301" mass="31292">MDFSLNSSVVLAAIVGLWLIWVAPYLLRRRVSQPAVGSITSALSSTAAGDAGFQRSVMNMSSTEEPASASRRAGNVASGASQRTHPAPPEFRVRWGRLGIALAGSVSVVTALVTSVLAVMAVIPSVVPVLALLVAIVSVVALRTLALRDRRRRRAGAARPAAEQSAAPAEHEDPAVQRPTKLFDGESAPAGTTTADDDDASEPVANPFTAAELRAAALAVAAEAGDPAIGQGAPWQPVEVPKPTYVEAPKAERGDPAPLDLPDAPKPQTKTPIKNGAVAPKVEAPATPRMNLDDILQRRRA</sequence>
<reference evidence="3 4" key="1">
    <citation type="submission" date="2020-03" db="EMBL/GenBank/DDBJ databases">
        <title>Sequencing the genomes of 1000 actinobacteria strains.</title>
        <authorList>
            <person name="Klenk H.-P."/>
        </authorList>
    </citation>
    <scope>NUCLEOTIDE SEQUENCE [LARGE SCALE GENOMIC DNA]</scope>
    <source>
        <strain evidence="3 4">DSM 16403</strain>
    </source>
</reference>